<dbReference type="CDD" id="cd00167">
    <property type="entry name" value="SANT"/>
    <property type="match status" value="2"/>
</dbReference>
<keyword evidence="3" id="KW-0805">Transcription regulation</keyword>
<keyword evidence="6" id="KW-0539">Nucleus</keyword>
<dbReference type="PANTHER" id="PTHR45614">
    <property type="entry name" value="MYB PROTEIN-RELATED"/>
    <property type="match status" value="1"/>
</dbReference>
<dbReference type="InterPro" id="IPR050560">
    <property type="entry name" value="MYB_TF"/>
</dbReference>
<dbReference type="InterPro" id="IPR017930">
    <property type="entry name" value="Myb_dom"/>
</dbReference>
<comment type="caution">
    <text evidence="10">The sequence shown here is derived from an EMBL/GenBank/DDBJ whole genome shotgun (WGS) entry which is preliminary data.</text>
</comment>
<evidence type="ECO:0000259" key="9">
    <source>
        <dbReference type="PROSITE" id="PS51294"/>
    </source>
</evidence>
<dbReference type="InterPro" id="IPR009057">
    <property type="entry name" value="Homeodomain-like_sf"/>
</dbReference>
<dbReference type="PROSITE" id="PS50090">
    <property type="entry name" value="MYB_LIKE"/>
    <property type="match status" value="2"/>
</dbReference>
<feature type="domain" description="Myb-like" evidence="8">
    <location>
        <begin position="120"/>
        <end position="166"/>
    </location>
</feature>
<dbReference type="PANTHER" id="PTHR45614:SF259">
    <property type="entry name" value="MYB DOMAIN PROTEIN 89-RELATED"/>
    <property type="match status" value="1"/>
</dbReference>
<evidence type="ECO:0000256" key="2">
    <source>
        <dbReference type="ARBA" id="ARBA00022737"/>
    </source>
</evidence>
<name>A0AAV5L0C7_9ROSI</name>
<dbReference type="GO" id="GO:0005634">
    <property type="term" value="C:nucleus"/>
    <property type="evidence" value="ECO:0007669"/>
    <property type="project" value="UniProtKB-SubCell"/>
</dbReference>
<proteinExistence type="predicted"/>
<accession>A0AAV5L0C7</accession>
<evidence type="ECO:0000313" key="10">
    <source>
        <dbReference type="EMBL" id="GKV30557.1"/>
    </source>
</evidence>
<evidence type="ECO:0000256" key="4">
    <source>
        <dbReference type="ARBA" id="ARBA00023125"/>
    </source>
</evidence>
<dbReference type="GO" id="GO:0000981">
    <property type="term" value="F:DNA-binding transcription factor activity, RNA polymerase II-specific"/>
    <property type="evidence" value="ECO:0007669"/>
    <property type="project" value="TreeGrafter"/>
</dbReference>
<evidence type="ECO:0000256" key="5">
    <source>
        <dbReference type="ARBA" id="ARBA00023163"/>
    </source>
</evidence>
<dbReference type="AlphaFoldDB" id="A0AAV5L0C7"/>
<sequence>MSLQHLQIEFDRYSGIQGMNFIFPPLSLSNSIGVMTLPVEIEARNSQMGFQMSTFLMKQNKRPLSFESVERGEGKRDGGGDGRNGILGVEKKGLSLNLDEEDEGKGSGGGNNGHTKLCARGHWRPAEDAKLKELVTQYGPQNWNLIAEHLEGRSGKSCRLRWFNQLDPRINKRVFTEKEEERLLAAHRLYGNKWAMIARLFPGRTDNAVKNHWHVIMARKHREQSSIYKRRMPSSSSTPHQVMTSQNNACSTTESTISSNKDESAASICTTDLSLSPSSSKAPLGYFSSFIPVQQMGSFGETVKSKGNGDFEKIYANTNKFYKQAPLGVVGGGGMDQSGHSDSNSEVSGAESVGTNKTNLSNSSECENGNEKTNMPFIDFLGVGAS</sequence>
<feature type="compositionally biased region" description="Basic and acidic residues" evidence="7">
    <location>
        <begin position="68"/>
        <end position="80"/>
    </location>
</feature>
<evidence type="ECO:0000256" key="3">
    <source>
        <dbReference type="ARBA" id="ARBA00023015"/>
    </source>
</evidence>
<evidence type="ECO:0000256" key="7">
    <source>
        <dbReference type="SAM" id="MobiDB-lite"/>
    </source>
</evidence>
<evidence type="ECO:0000256" key="1">
    <source>
        <dbReference type="ARBA" id="ARBA00004123"/>
    </source>
</evidence>
<dbReference type="PROSITE" id="PS51294">
    <property type="entry name" value="HTH_MYB"/>
    <property type="match status" value="2"/>
</dbReference>
<feature type="domain" description="HTH myb-type" evidence="9">
    <location>
        <begin position="167"/>
        <end position="221"/>
    </location>
</feature>
<dbReference type="FunFam" id="1.10.10.60:FF:000060">
    <property type="entry name" value="MYB transcription factor"/>
    <property type="match status" value="1"/>
</dbReference>
<dbReference type="EMBL" id="BPVZ01000087">
    <property type="protein sequence ID" value="GKV30557.1"/>
    <property type="molecule type" value="Genomic_DNA"/>
</dbReference>
<feature type="region of interest" description="Disordered" evidence="7">
    <location>
        <begin position="66"/>
        <end position="86"/>
    </location>
</feature>
<dbReference type="SMART" id="SM00717">
    <property type="entry name" value="SANT"/>
    <property type="match status" value="2"/>
</dbReference>
<dbReference type="GO" id="GO:0000978">
    <property type="term" value="F:RNA polymerase II cis-regulatory region sequence-specific DNA binding"/>
    <property type="evidence" value="ECO:0007669"/>
    <property type="project" value="TreeGrafter"/>
</dbReference>
<evidence type="ECO:0000259" key="8">
    <source>
        <dbReference type="PROSITE" id="PS50090"/>
    </source>
</evidence>
<keyword evidence="11" id="KW-1185">Reference proteome</keyword>
<feature type="region of interest" description="Disordered" evidence="7">
    <location>
        <begin position="224"/>
        <end position="256"/>
    </location>
</feature>
<keyword evidence="2" id="KW-0677">Repeat</keyword>
<keyword evidence="4" id="KW-0238">DNA-binding</keyword>
<feature type="domain" description="Myb-like" evidence="8">
    <location>
        <begin position="167"/>
        <end position="217"/>
    </location>
</feature>
<keyword evidence="5" id="KW-0804">Transcription</keyword>
<feature type="compositionally biased region" description="Polar residues" evidence="7">
    <location>
        <begin position="233"/>
        <end position="256"/>
    </location>
</feature>
<feature type="domain" description="HTH myb-type" evidence="9">
    <location>
        <begin position="120"/>
        <end position="166"/>
    </location>
</feature>
<dbReference type="Gene3D" id="1.10.10.60">
    <property type="entry name" value="Homeodomain-like"/>
    <property type="match status" value="2"/>
</dbReference>
<organism evidence="10 11">
    <name type="scientific">Rubroshorea leprosula</name>
    <dbReference type="NCBI Taxonomy" id="152421"/>
    <lineage>
        <taxon>Eukaryota</taxon>
        <taxon>Viridiplantae</taxon>
        <taxon>Streptophyta</taxon>
        <taxon>Embryophyta</taxon>
        <taxon>Tracheophyta</taxon>
        <taxon>Spermatophyta</taxon>
        <taxon>Magnoliopsida</taxon>
        <taxon>eudicotyledons</taxon>
        <taxon>Gunneridae</taxon>
        <taxon>Pentapetalae</taxon>
        <taxon>rosids</taxon>
        <taxon>malvids</taxon>
        <taxon>Malvales</taxon>
        <taxon>Dipterocarpaceae</taxon>
        <taxon>Rubroshorea</taxon>
    </lineage>
</organism>
<dbReference type="SUPFAM" id="SSF46689">
    <property type="entry name" value="Homeodomain-like"/>
    <property type="match status" value="1"/>
</dbReference>
<reference evidence="10 11" key="1">
    <citation type="journal article" date="2021" name="Commun. Biol.">
        <title>The genome of Shorea leprosula (Dipterocarpaceae) highlights the ecological relevance of drought in aseasonal tropical rainforests.</title>
        <authorList>
            <person name="Ng K.K.S."/>
            <person name="Kobayashi M.J."/>
            <person name="Fawcett J.A."/>
            <person name="Hatakeyama M."/>
            <person name="Paape T."/>
            <person name="Ng C.H."/>
            <person name="Ang C.C."/>
            <person name="Tnah L.H."/>
            <person name="Lee C.T."/>
            <person name="Nishiyama T."/>
            <person name="Sese J."/>
            <person name="O'Brien M.J."/>
            <person name="Copetti D."/>
            <person name="Mohd Noor M.I."/>
            <person name="Ong R.C."/>
            <person name="Putra M."/>
            <person name="Sireger I.Z."/>
            <person name="Indrioko S."/>
            <person name="Kosugi Y."/>
            <person name="Izuno A."/>
            <person name="Isagi Y."/>
            <person name="Lee S.L."/>
            <person name="Shimizu K.K."/>
        </authorList>
    </citation>
    <scope>NUCLEOTIDE SEQUENCE [LARGE SCALE GENOMIC DNA]</scope>
    <source>
        <strain evidence="10">214</strain>
    </source>
</reference>
<dbReference type="Proteomes" id="UP001054252">
    <property type="component" value="Unassembled WGS sequence"/>
</dbReference>
<dbReference type="InterPro" id="IPR001005">
    <property type="entry name" value="SANT/Myb"/>
</dbReference>
<evidence type="ECO:0000256" key="6">
    <source>
        <dbReference type="ARBA" id="ARBA00023242"/>
    </source>
</evidence>
<evidence type="ECO:0000313" key="11">
    <source>
        <dbReference type="Proteomes" id="UP001054252"/>
    </source>
</evidence>
<dbReference type="Pfam" id="PF13921">
    <property type="entry name" value="Myb_DNA-bind_6"/>
    <property type="match status" value="1"/>
</dbReference>
<feature type="compositionally biased region" description="Polar residues" evidence="7">
    <location>
        <begin position="338"/>
        <end position="373"/>
    </location>
</feature>
<feature type="region of interest" description="Disordered" evidence="7">
    <location>
        <begin position="332"/>
        <end position="376"/>
    </location>
</feature>
<gene>
    <name evidence="10" type="ORF">SLEP1_g39358</name>
</gene>
<dbReference type="FunFam" id="1.10.10.60:FF:000356">
    <property type="entry name" value="MYB transcription factor"/>
    <property type="match status" value="1"/>
</dbReference>
<protein>
    <submittedName>
        <fullName evidence="10">Uncharacterized protein</fullName>
    </submittedName>
</protein>
<comment type="subcellular location">
    <subcellularLocation>
        <location evidence="1">Nucleus</location>
    </subcellularLocation>
</comment>